<protein>
    <recommendedName>
        <fullName evidence="9">L,D-TPase catalytic domain-containing protein</fullName>
    </recommendedName>
</protein>
<dbReference type="CDD" id="cd16913">
    <property type="entry name" value="YkuD_like"/>
    <property type="match status" value="1"/>
</dbReference>
<dbReference type="Pfam" id="PF03734">
    <property type="entry name" value="YkuD"/>
    <property type="match status" value="1"/>
</dbReference>
<dbReference type="GO" id="GO:0016746">
    <property type="term" value="F:acyltransferase activity"/>
    <property type="evidence" value="ECO:0007669"/>
    <property type="project" value="UniProtKB-KW"/>
</dbReference>
<dbReference type="CDD" id="cd13432">
    <property type="entry name" value="LDT_IgD_like_2"/>
    <property type="match status" value="1"/>
</dbReference>
<dbReference type="PANTHER" id="PTHR30582">
    <property type="entry name" value="L,D-TRANSPEPTIDASE"/>
    <property type="match status" value="1"/>
</dbReference>
<name>A0A511DN04_9PSEU</name>
<evidence type="ECO:0000256" key="3">
    <source>
        <dbReference type="ARBA" id="ARBA00022960"/>
    </source>
</evidence>
<sequence length="395" mass="41339">MGERMRRILLVLAIVVVGTAGAVTAATAAGRGPGDSGGGPLAILGPKAAVTYTPAADATGVNPATAASATVTDGTFDEVGLVDGAGKAVKGELAADKKSWTTTSPLDYSTSYTWKGSATGTDGKQVPLVGGFATLKPAKEVRGTLNIGDGRTVGIAAPIQIQFNSHVTDRAAAEKALSVTTSTATEGAWGWLPDENGGSRVHWRPKEYWKPGTKVTVKANLFGVDYGGGNYGAANVSSTFTIGRAQIVKADVNSFQMIVMRDGKQVASYPASYGLGSDPNRNTRSGIHVVSEKFTDKRMVSEQYGYDVVEKWAVRISNNGEFIHANPASTGAQGSSNVTHGCVNLSIDNAKAYYDTAIYGDPVEVTGTPVQLSAKDGDIWDWTLNWNQWKALSAL</sequence>
<dbReference type="UniPathway" id="UPA00219"/>
<evidence type="ECO:0000256" key="6">
    <source>
        <dbReference type="ARBA" id="ARBA00023316"/>
    </source>
</evidence>
<feature type="domain" description="L,D-TPase catalytic" evidence="9">
    <location>
        <begin position="246"/>
        <end position="366"/>
    </location>
</feature>
<dbReference type="OrthoDB" id="5242354at2"/>
<dbReference type="PANTHER" id="PTHR30582:SF2">
    <property type="entry name" value="L,D-TRANSPEPTIDASE YCIB-RELATED"/>
    <property type="match status" value="1"/>
</dbReference>
<dbReference type="Pfam" id="PF17964">
    <property type="entry name" value="Big_10"/>
    <property type="match status" value="1"/>
</dbReference>
<gene>
    <name evidence="10" type="ORF">PSU4_51440</name>
</gene>
<dbReference type="InterPro" id="IPR005490">
    <property type="entry name" value="LD_TPept_cat_dom"/>
</dbReference>
<dbReference type="GO" id="GO:0071972">
    <property type="term" value="F:peptidoglycan L,D-transpeptidase activity"/>
    <property type="evidence" value="ECO:0007669"/>
    <property type="project" value="TreeGrafter"/>
</dbReference>
<dbReference type="GO" id="GO:0008360">
    <property type="term" value="P:regulation of cell shape"/>
    <property type="evidence" value="ECO:0007669"/>
    <property type="project" value="UniProtKB-UniRule"/>
</dbReference>
<keyword evidence="5" id="KW-0012">Acyltransferase</keyword>
<keyword evidence="3 7" id="KW-0133">Cell shape</keyword>
<feature type="active site" description="Proton donor/acceptor" evidence="7">
    <location>
        <position position="324"/>
    </location>
</feature>
<evidence type="ECO:0000313" key="10">
    <source>
        <dbReference type="EMBL" id="GEL26190.1"/>
    </source>
</evidence>
<dbReference type="GO" id="GO:0018104">
    <property type="term" value="P:peptidoglycan-protein cross-linking"/>
    <property type="evidence" value="ECO:0007669"/>
    <property type="project" value="TreeGrafter"/>
</dbReference>
<evidence type="ECO:0000259" key="9">
    <source>
        <dbReference type="PROSITE" id="PS52029"/>
    </source>
</evidence>
<keyword evidence="4 7" id="KW-0573">Peptidoglycan synthesis</keyword>
<dbReference type="Proteomes" id="UP000321685">
    <property type="component" value="Unassembled WGS sequence"/>
</dbReference>
<comment type="pathway">
    <text evidence="1 7">Cell wall biogenesis; peptidoglycan biosynthesis.</text>
</comment>
<dbReference type="SUPFAM" id="SSF141523">
    <property type="entry name" value="L,D-transpeptidase catalytic domain-like"/>
    <property type="match status" value="1"/>
</dbReference>
<evidence type="ECO:0000256" key="7">
    <source>
        <dbReference type="PROSITE-ProRule" id="PRU01373"/>
    </source>
</evidence>
<evidence type="ECO:0000313" key="11">
    <source>
        <dbReference type="Proteomes" id="UP000321685"/>
    </source>
</evidence>
<evidence type="ECO:0000256" key="4">
    <source>
        <dbReference type="ARBA" id="ARBA00022984"/>
    </source>
</evidence>
<dbReference type="GO" id="GO:0005576">
    <property type="term" value="C:extracellular region"/>
    <property type="evidence" value="ECO:0007669"/>
    <property type="project" value="TreeGrafter"/>
</dbReference>
<keyword evidence="8" id="KW-0732">Signal</keyword>
<dbReference type="AlphaFoldDB" id="A0A511DN04"/>
<dbReference type="InterPro" id="IPR041280">
    <property type="entry name" value="Big_10"/>
</dbReference>
<dbReference type="GO" id="GO:0071555">
    <property type="term" value="P:cell wall organization"/>
    <property type="evidence" value="ECO:0007669"/>
    <property type="project" value="UniProtKB-UniRule"/>
</dbReference>
<evidence type="ECO:0000256" key="5">
    <source>
        <dbReference type="ARBA" id="ARBA00023315"/>
    </source>
</evidence>
<comment type="caution">
    <text evidence="10">The sequence shown here is derived from an EMBL/GenBank/DDBJ whole genome shotgun (WGS) entry which is preliminary data.</text>
</comment>
<feature type="active site" description="Nucleophile" evidence="7">
    <location>
        <position position="342"/>
    </location>
</feature>
<feature type="signal peptide" evidence="8">
    <location>
        <begin position="1"/>
        <end position="25"/>
    </location>
</feature>
<keyword evidence="6 7" id="KW-0961">Cell wall biogenesis/degradation</keyword>
<keyword evidence="11" id="KW-1185">Reference proteome</keyword>
<dbReference type="Gene3D" id="2.60.40.3710">
    <property type="match status" value="1"/>
</dbReference>
<evidence type="ECO:0000256" key="1">
    <source>
        <dbReference type="ARBA" id="ARBA00004752"/>
    </source>
</evidence>
<keyword evidence="2" id="KW-0808">Transferase</keyword>
<evidence type="ECO:0000256" key="2">
    <source>
        <dbReference type="ARBA" id="ARBA00022679"/>
    </source>
</evidence>
<proteinExistence type="predicted"/>
<dbReference type="InterPro" id="IPR038063">
    <property type="entry name" value="Transpep_catalytic_dom"/>
</dbReference>
<dbReference type="PROSITE" id="PS52029">
    <property type="entry name" value="LD_TPASE"/>
    <property type="match status" value="1"/>
</dbReference>
<dbReference type="Gene3D" id="2.60.40.3780">
    <property type="match status" value="1"/>
</dbReference>
<organism evidence="10 11">
    <name type="scientific">Pseudonocardia sulfidoxydans NBRC 16205</name>
    <dbReference type="NCBI Taxonomy" id="1223511"/>
    <lineage>
        <taxon>Bacteria</taxon>
        <taxon>Bacillati</taxon>
        <taxon>Actinomycetota</taxon>
        <taxon>Actinomycetes</taxon>
        <taxon>Pseudonocardiales</taxon>
        <taxon>Pseudonocardiaceae</taxon>
        <taxon>Pseudonocardia</taxon>
    </lineage>
</organism>
<accession>A0A511DN04</accession>
<dbReference type="Gene3D" id="2.40.440.10">
    <property type="entry name" value="L,D-transpeptidase catalytic domain-like"/>
    <property type="match status" value="1"/>
</dbReference>
<reference evidence="10 11" key="1">
    <citation type="submission" date="2019-07" db="EMBL/GenBank/DDBJ databases">
        <title>Whole genome shotgun sequence of Pseudonocardia sulfidoxydans NBRC 16205.</title>
        <authorList>
            <person name="Hosoyama A."/>
            <person name="Uohara A."/>
            <person name="Ohji S."/>
            <person name="Ichikawa N."/>
        </authorList>
    </citation>
    <scope>NUCLEOTIDE SEQUENCE [LARGE SCALE GENOMIC DNA]</scope>
    <source>
        <strain evidence="10 11">NBRC 16205</strain>
    </source>
</reference>
<dbReference type="EMBL" id="BJVJ01000078">
    <property type="protein sequence ID" value="GEL26190.1"/>
    <property type="molecule type" value="Genomic_DNA"/>
</dbReference>
<feature type="chain" id="PRO_5021969381" description="L,D-TPase catalytic domain-containing protein" evidence="8">
    <location>
        <begin position="26"/>
        <end position="395"/>
    </location>
</feature>
<dbReference type="InterPro" id="IPR050979">
    <property type="entry name" value="LD-transpeptidase"/>
</dbReference>
<evidence type="ECO:0000256" key="8">
    <source>
        <dbReference type="SAM" id="SignalP"/>
    </source>
</evidence>